<comment type="caution">
    <text evidence="1">The sequence shown here is derived from an EMBL/GenBank/DDBJ whole genome shotgun (WGS) entry which is preliminary data.</text>
</comment>
<evidence type="ECO:0000313" key="1">
    <source>
        <dbReference type="EMBL" id="KAI3692433.1"/>
    </source>
</evidence>
<gene>
    <name evidence="1" type="ORF">L6452_32249</name>
</gene>
<accession>A0ACB8Z4Y8</accession>
<organism evidence="1 2">
    <name type="scientific">Arctium lappa</name>
    <name type="common">Greater burdock</name>
    <name type="synonym">Lappa major</name>
    <dbReference type="NCBI Taxonomy" id="4217"/>
    <lineage>
        <taxon>Eukaryota</taxon>
        <taxon>Viridiplantae</taxon>
        <taxon>Streptophyta</taxon>
        <taxon>Embryophyta</taxon>
        <taxon>Tracheophyta</taxon>
        <taxon>Spermatophyta</taxon>
        <taxon>Magnoliopsida</taxon>
        <taxon>eudicotyledons</taxon>
        <taxon>Gunneridae</taxon>
        <taxon>Pentapetalae</taxon>
        <taxon>asterids</taxon>
        <taxon>campanulids</taxon>
        <taxon>Asterales</taxon>
        <taxon>Asteraceae</taxon>
        <taxon>Carduoideae</taxon>
        <taxon>Cardueae</taxon>
        <taxon>Arctiinae</taxon>
        <taxon>Arctium</taxon>
    </lineage>
</organism>
<sequence length="178" mass="19711">MQTLLLLLGLVFMLSTATATDFNKTLEAKSLLAVDCWKYETTSSYCTWFGITCNEEGSVVQIDAHSCLLKWLDFSLLPNLRSLLLDDCGFGGVIPEQIGLLSNLTHLSLGRNYLYGKLPVSFTNLTQLEYLDLSYNSITGILPSQSLKNLVHLDLSGNHFDGPIPHLSVPWPISPFSI</sequence>
<protein>
    <submittedName>
        <fullName evidence="1">Uncharacterized protein</fullName>
    </submittedName>
</protein>
<dbReference type="EMBL" id="CM042057">
    <property type="protein sequence ID" value="KAI3692433.1"/>
    <property type="molecule type" value="Genomic_DNA"/>
</dbReference>
<name>A0ACB8Z4Y8_ARCLA</name>
<evidence type="ECO:0000313" key="2">
    <source>
        <dbReference type="Proteomes" id="UP001055879"/>
    </source>
</evidence>
<keyword evidence="2" id="KW-1185">Reference proteome</keyword>
<reference evidence="2" key="1">
    <citation type="journal article" date="2022" name="Mol. Ecol. Resour.">
        <title>The genomes of chicory, endive, great burdock and yacon provide insights into Asteraceae palaeo-polyploidization history and plant inulin production.</title>
        <authorList>
            <person name="Fan W."/>
            <person name="Wang S."/>
            <person name="Wang H."/>
            <person name="Wang A."/>
            <person name="Jiang F."/>
            <person name="Liu H."/>
            <person name="Zhao H."/>
            <person name="Xu D."/>
            <person name="Zhang Y."/>
        </authorList>
    </citation>
    <scope>NUCLEOTIDE SEQUENCE [LARGE SCALE GENOMIC DNA]</scope>
    <source>
        <strain evidence="2">cv. Niubang</strain>
    </source>
</reference>
<dbReference type="Proteomes" id="UP001055879">
    <property type="component" value="Linkage Group LG11"/>
</dbReference>
<reference evidence="1 2" key="2">
    <citation type="journal article" date="2022" name="Mol. Ecol. Resour.">
        <title>The genomes of chicory, endive, great burdock and yacon provide insights into Asteraceae paleo-polyploidization history and plant inulin production.</title>
        <authorList>
            <person name="Fan W."/>
            <person name="Wang S."/>
            <person name="Wang H."/>
            <person name="Wang A."/>
            <person name="Jiang F."/>
            <person name="Liu H."/>
            <person name="Zhao H."/>
            <person name="Xu D."/>
            <person name="Zhang Y."/>
        </authorList>
    </citation>
    <scope>NUCLEOTIDE SEQUENCE [LARGE SCALE GENOMIC DNA]</scope>
    <source>
        <strain evidence="2">cv. Niubang</strain>
    </source>
</reference>
<proteinExistence type="predicted"/>